<feature type="region of interest" description="Disordered" evidence="4">
    <location>
        <begin position="1"/>
        <end position="26"/>
    </location>
</feature>
<evidence type="ECO:0000256" key="3">
    <source>
        <dbReference type="HAMAP-Rule" id="MF_04064"/>
    </source>
</evidence>
<evidence type="ECO:0000313" key="5">
    <source>
        <dbReference type="EMBL" id="AHX37742.1"/>
    </source>
</evidence>
<dbReference type="EMBL" id="KJ643665">
    <property type="protein sequence ID" value="AHX37742.1"/>
    <property type="molecule type" value="Viral_cRNA"/>
</dbReference>
<accession>A0A023PT88</accession>
<comment type="subcellular location">
    <subcellularLocation>
        <location evidence="3">Host nucleus</location>
    </subcellularLocation>
    <subcellularLocation>
        <location evidence="3">Host cytoplasm</location>
        <location evidence="3">Host cytosol</location>
    </subcellularLocation>
</comment>
<comment type="function">
    <text evidence="3">May play an important role in promoting lung pathology in both primary viral infection and secondary bacterial infection.</text>
</comment>
<sequence>MEQEQDTPWTQSIEHINTQRRGDGQQIQRLEHPNSIQLMGHYLRIMSQVATHKQTVCWKRWLSLKSPTQGSLKTHVSKPWKLFSKQEWIN</sequence>
<organism evidence="5">
    <name type="scientific">Influenza A virus</name>
    <name type="common">A/chicken/Bangladesh/19495/2013(H9N2)</name>
    <dbReference type="NCBI Taxonomy" id="1482006"/>
    <lineage>
        <taxon>Viruses</taxon>
        <taxon>Riboviria</taxon>
        <taxon>Orthornavirae</taxon>
        <taxon>Negarnaviricota</taxon>
        <taxon>Polyploviricotina</taxon>
        <taxon>Insthoviricetes</taxon>
        <taxon>Articulavirales</taxon>
        <taxon>Orthomyxoviridae</taxon>
        <taxon>Alphainfluenzavirus</taxon>
        <taxon>Alphainfluenzavirus influenzae</taxon>
        <taxon>Influenza A virus</taxon>
    </lineage>
</organism>
<protein>
    <recommendedName>
        <fullName evidence="3">Protein PB1-F2</fullName>
    </recommendedName>
</protein>
<proteinExistence type="inferred from homology"/>
<keyword evidence="2 3" id="KW-1035">Host cytoplasm</keyword>
<evidence type="ECO:0000256" key="4">
    <source>
        <dbReference type="SAM" id="MobiDB-lite"/>
    </source>
</evidence>
<dbReference type="HAMAP" id="MF_04064">
    <property type="entry name" value="INFV_PB1F2"/>
    <property type="match status" value="1"/>
</dbReference>
<feature type="compositionally biased region" description="Polar residues" evidence="4">
    <location>
        <begin position="1"/>
        <end position="16"/>
    </location>
</feature>
<dbReference type="GO" id="GO:0044164">
    <property type="term" value="C:host cell cytosol"/>
    <property type="evidence" value="ECO:0007669"/>
    <property type="project" value="UniProtKB-SubCell"/>
</dbReference>
<dbReference type="GO" id="GO:0016020">
    <property type="term" value="C:membrane"/>
    <property type="evidence" value="ECO:0007669"/>
    <property type="project" value="UniProtKB-UniRule"/>
</dbReference>
<dbReference type="InterPro" id="IPR021045">
    <property type="entry name" value="Flu_proapoptotic_PB1-F2"/>
</dbReference>
<name>A0A023PT88_9INFA</name>
<keyword evidence="1 3" id="KW-1048">Host nucleus</keyword>
<dbReference type="Pfam" id="PF11986">
    <property type="entry name" value="PB1-F2"/>
    <property type="match status" value="1"/>
</dbReference>
<comment type="similarity">
    <text evidence="3">Belongs to the influenza viruses PB1-F2 family.</text>
</comment>
<evidence type="ECO:0000256" key="1">
    <source>
        <dbReference type="ARBA" id="ARBA00022562"/>
    </source>
</evidence>
<evidence type="ECO:0000256" key="2">
    <source>
        <dbReference type="ARBA" id="ARBA00023200"/>
    </source>
</evidence>
<gene>
    <name evidence="5" type="primary">PB1-F2</name>
    <name evidence="3" type="synonym">PB1</name>
</gene>
<dbReference type="GO" id="GO:0042025">
    <property type="term" value="C:host cell nucleus"/>
    <property type="evidence" value="ECO:0007669"/>
    <property type="project" value="UniProtKB-SubCell"/>
</dbReference>
<reference evidence="5" key="1">
    <citation type="submission" date="2014-03" db="EMBL/GenBank/DDBJ databases">
        <title>SJCEIRS H9N2 Sequencing project.</title>
        <authorList>
            <person name="Shanmuganatham K."/>
            <person name="Feeroz M."/>
            <person name="Jones Engel L."/>
            <person name="Walker D."/>
            <person name="McClenaghan L."/>
            <person name="Alam R.S."/>
            <person name="Hasan K."/>
            <person name="McKenzie P."/>
            <person name="Webby R.J."/>
            <person name="Webster R.G."/>
        </authorList>
    </citation>
    <scope>NUCLEOTIDE SEQUENCE</scope>
    <source>
        <strain evidence="5">A/chicken/Bangladesh/19495/2013</strain>
    </source>
</reference>